<accession>A0A9N7U0I8</accession>
<dbReference type="EMBL" id="CADEAL010000528">
    <property type="protein sequence ID" value="CAB1421529.1"/>
    <property type="molecule type" value="Genomic_DNA"/>
</dbReference>
<dbReference type="Proteomes" id="UP001153269">
    <property type="component" value="Unassembled WGS sequence"/>
</dbReference>
<evidence type="ECO:0000313" key="2">
    <source>
        <dbReference type="Proteomes" id="UP001153269"/>
    </source>
</evidence>
<keyword evidence="2" id="KW-1185">Reference proteome</keyword>
<organism evidence="1 2">
    <name type="scientific">Pleuronectes platessa</name>
    <name type="common">European plaice</name>
    <dbReference type="NCBI Taxonomy" id="8262"/>
    <lineage>
        <taxon>Eukaryota</taxon>
        <taxon>Metazoa</taxon>
        <taxon>Chordata</taxon>
        <taxon>Craniata</taxon>
        <taxon>Vertebrata</taxon>
        <taxon>Euteleostomi</taxon>
        <taxon>Actinopterygii</taxon>
        <taxon>Neopterygii</taxon>
        <taxon>Teleostei</taxon>
        <taxon>Neoteleostei</taxon>
        <taxon>Acanthomorphata</taxon>
        <taxon>Carangaria</taxon>
        <taxon>Pleuronectiformes</taxon>
        <taxon>Pleuronectoidei</taxon>
        <taxon>Pleuronectidae</taxon>
        <taxon>Pleuronectes</taxon>
    </lineage>
</organism>
<evidence type="ECO:0000313" key="1">
    <source>
        <dbReference type="EMBL" id="CAB1421529.1"/>
    </source>
</evidence>
<protein>
    <submittedName>
        <fullName evidence="1">Uncharacterized protein</fullName>
    </submittedName>
</protein>
<gene>
    <name evidence="1" type="ORF">PLEPLA_LOCUS9415</name>
</gene>
<dbReference type="AlphaFoldDB" id="A0A9N7U0I8"/>
<proteinExistence type="predicted"/>
<sequence length="130" mass="14413">MQERASAGDYEASEQDMAAERWMGMINASRCHCTKGKQSNDMQMRLIGVNVSVNLSQACGRRGSNDRGSARVTEQQYVFKWREEKDLMRPNGLAAMSRLISSAVSFKDVANKGVVLGEQDGTRPEPEPDV</sequence>
<comment type="caution">
    <text evidence="1">The sequence shown here is derived from an EMBL/GenBank/DDBJ whole genome shotgun (WGS) entry which is preliminary data.</text>
</comment>
<name>A0A9N7U0I8_PLEPL</name>
<reference evidence="1" key="1">
    <citation type="submission" date="2020-03" db="EMBL/GenBank/DDBJ databases">
        <authorList>
            <person name="Weist P."/>
        </authorList>
    </citation>
    <scope>NUCLEOTIDE SEQUENCE</scope>
</reference>